<sequence length="425" mass="45896">MDPQGTKLQSVSSQTVSTMTIETAVPLVSTVPQILSSSTRKTDAGSQLFDNSDNQIRQIKRMGTALGIVVGIFIQFASLGANFVLMSQTKRNEIDSAAITHSLWQPQVLAEHGKQIVVAMSLSWSFITSSLGVAVLCILSALLVVPAASFAKTSSSSAALRCRMRTALERSYATGALIGVCLSWASTDMAMGIPSHAIQSLLTLVAALAMAKLIACCLPVDDDDSNDDDMEQGNEKRQSLDLEEPLLEKETGTEDTTVSYATNVNLTTLQGILIGCFVQFSSLGANFLLEHLSTPIEAASVQEQHRYIMIFSLAWSVGTSLLGVAVWVLTRWILLTAAGVTVDQELADESHEEQNSAKSKIVETMVDMESFYSTGAIAGVNMAWIVSDWLLGPQLACSTIWNWGLIMASLLLWKLCLRNNAAYNE</sequence>
<evidence type="ECO:0000313" key="3">
    <source>
        <dbReference type="EMBL" id="CAG9282327.1"/>
    </source>
</evidence>
<feature type="transmembrane region" description="Helical" evidence="2">
    <location>
        <begin position="197"/>
        <end position="220"/>
    </location>
</feature>
<organism evidence="3">
    <name type="scientific">Phaeodactylum tricornutum</name>
    <name type="common">Diatom</name>
    <dbReference type="NCBI Taxonomy" id="2850"/>
    <lineage>
        <taxon>Eukaryota</taxon>
        <taxon>Sar</taxon>
        <taxon>Stramenopiles</taxon>
        <taxon>Ochrophyta</taxon>
        <taxon>Bacillariophyta</taxon>
        <taxon>Bacillariophyceae</taxon>
        <taxon>Bacillariophycidae</taxon>
        <taxon>Naviculales</taxon>
        <taxon>Phaeodactylaceae</taxon>
        <taxon>Phaeodactylum</taxon>
    </lineage>
</organism>
<feature type="transmembrane region" description="Helical" evidence="2">
    <location>
        <begin position="65"/>
        <end position="85"/>
    </location>
</feature>
<evidence type="ECO:0000256" key="1">
    <source>
        <dbReference type="SAM" id="MobiDB-lite"/>
    </source>
</evidence>
<gene>
    <name evidence="3" type="ORF">PTTT1_LOCUS19290</name>
</gene>
<feature type="transmembrane region" description="Helical" evidence="2">
    <location>
        <begin position="307"/>
        <end position="329"/>
    </location>
</feature>
<name>A0A8J9X1W3_PHATR</name>
<evidence type="ECO:0000256" key="2">
    <source>
        <dbReference type="SAM" id="Phobius"/>
    </source>
</evidence>
<accession>A0A8J9X1W3</accession>
<feature type="transmembrane region" description="Helical" evidence="2">
    <location>
        <begin position="400"/>
        <end position="417"/>
    </location>
</feature>
<feature type="transmembrane region" description="Helical" evidence="2">
    <location>
        <begin position="126"/>
        <end position="151"/>
    </location>
</feature>
<keyword evidence="2" id="KW-1133">Transmembrane helix</keyword>
<feature type="region of interest" description="Disordered" evidence="1">
    <location>
        <begin position="225"/>
        <end position="254"/>
    </location>
</feature>
<dbReference type="Proteomes" id="UP000836788">
    <property type="component" value="Chromosome 16"/>
</dbReference>
<protein>
    <submittedName>
        <fullName evidence="3">Uncharacterized protein</fullName>
    </submittedName>
</protein>
<reference evidence="3" key="1">
    <citation type="submission" date="2022-02" db="EMBL/GenBank/DDBJ databases">
        <authorList>
            <person name="Giguere J D."/>
        </authorList>
    </citation>
    <scope>NUCLEOTIDE SEQUENCE</scope>
    <source>
        <strain evidence="3">CCAP 1055/1</strain>
    </source>
</reference>
<feature type="transmembrane region" description="Helical" evidence="2">
    <location>
        <begin position="172"/>
        <end position="191"/>
    </location>
</feature>
<dbReference type="EMBL" id="OU594957">
    <property type="protein sequence ID" value="CAG9282327.1"/>
    <property type="molecule type" value="Genomic_DNA"/>
</dbReference>
<feature type="compositionally biased region" description="Basic and acidic residues" evidence="1">
    <location>
        <begin position="233"/>
        <end position="252"/>
    </location>
</feature>
<dbReference type="AlphaFoldDB" id="A0A8J9X1W3"/>
<keyword evidence="2" id="KW-0812">Transmembrane</keyword>
<keyword evidence="2" id="KW-0472">Membrane</keyword>
<proteinExistence type="predicted"/>